<reference evidence="2" key="1">
    <citation type="submission" date="2018-08" db="EMBL/GenBank/DDBJ databases">
        <authorList>
            <person name="Liu Z.-W."/>
            <person name="Du Z.-J."/>
        </authorList>
    </citation>
    <scope>NUCLEOTIDE SEQUENCE [LARGE SCALE GENOMIC DNA]</scope>
    <source>
        <strain evidence="2">H4X</strain>
    </source>
</reference>
<dbReference type="OrthoDB" id="1122317at2"/>
<dbReference type="AlphaFoldDB" id="A0A3D8LG72"/>
<sequence length="279" mass="31742">MFYESKISIACCSCLIIRRKKYTFSIYQPEIRNHLPETPHTPSARLTTLTLFGIRSGHVRWGLAQMGTSGPKLDKVPGLLFYKLLGSGQGKGFSLKPNFRRYGLFCTWESEEAADDFFKHSDLMQEYRQHTDESWTVKLLPYQSHGQWDGQEPFAPALSEKYTQGPVAVLTRASINLRRLPNFIRFGLRTSAALDQAEGLLCSIGLGELPFIRQATFSIWESVEAMKQYAYKDPQHQEVMRRTRAEKWYSEELFARFKPIGSTGTWNGSDPVKGALAAV</sequence>
<dbReference type="InterPro" id="IPR049574">
    <property type="entry name" value="CrtA-like"/>
</dbReference>
<dbReference type="Proteomes" id="UP000256708">
    <property type="component" value="Unassembled WGS sequence"/>
</dbReference>
<dbReference type="CDD" id="cd21650">
    <property type="entry name" value="CrtA-like"/>
    <property type="match status" value="1"/>
</dbReference>
<evidence type="ECO:0000313" key="2">
    <source>
        <dbReference type="Proteomes" id="UP000256708"/>
    </source>
</evidence>
<protein>
    <submittedName>
        <fullName evidence="1">DUF3291 domain-containing protein</fullName>
    </submittedName>
</protein>
<evidence type="ECO:0000313" key="1">
    <source>
        <dbReference type="EMBL" id="RDV16336.1"/>
    </source>
</evidence>
<dbReference type="EMBL" id="QRGR01000004">
    <property type="protein sequence ID" value="RDV16336.1"/>
    <property type="molecule type" value="Genomic_DNA"/>
</dbReference>
<organism evidence="1 2">
    <name type="scientific">Pontibacter diazotrophicus</name>
    <dbReference type="NCBI Taxonomy" id="1400979"/>
    <lineage>
        <taxon>Bacteria</taxon>
        <taxon>Pseudomonadati</taxon>
        <taxon>Bacteroidota</taxon>
        <taxon>Cytophagia</taxon>
        <taxon>Cytophagales</taxon>
        <taxon>Hymenobacteraceae</taxon>
        <taxon>Pontibacter</taxon>
    </lineage>
</organism>
<name>A0A3D8LG72_9BACT</name>
<keyword evidence="2" id="KW-1185">Reference proteome</keyword>
<proteinExistence type="predicted"/>
<gene>
    <name evidence="1" type="ORF">DXT99_03785</name>
</gene>
<accession>A0A3D8LG72</accession>
<comment type="caution">
    <text evidence="1">The sequence shown here is derived from an EMBL/GenBank/DDBJ whole genome shotgun (WGS) entry which is preliminary data.</text>
</comment>